<protein>
    <recommendedName>
        <fullName evidence="3">histidine kinase</fullName>
        <ecNumber evidence="3">2.7.13.3</ecNumber>
    </recommendedName>
</protein>
<evidence type="ECO:0000259" key="10">
    <source>
        <dbReference type="PROSITE" id="PS50109"/>
    </source>
</evidence>
<dbReference type="GO" id="GO:0000155">
    <property type="term" value="F:phosphorelay sensor kinase activity"/>
    <property type="evidence" value="ECO:0007669"/>
    <property type="project" value="InterPro"/>
</dbReference>
<dbReference type="EMBL" id="CP060636">
    <property type="protein sequence ID" value="QNM10797.1"/>
    <property type="molecule type" value="Genomic_DNA"/>
</dbReference>
<dbReference type="Gene3D" id="3.30.565.10">
    <property type="entry name" value="Histidine kinase-like ATPase, C-terminal domain"/>
    <property type="match status" value="1"/>
</dbReference>
<keyword evidence="4" id="KW-0597">Phosphoprotein</keyword>
<feature type="transmembrane region" description="Helical" evidence="9">
    <location>
        <begin position="9"/>
        <end position="33"/>
    </location>
</feature>
<dbReference type="Pfam" id="PF02518">
    <property type="entry name" value="HATPase_c"/>
    <property type="match status" value="1"/>
</dbReference>
<keyword evidence="5" id="KW-0808">Transferase</keyword>
<dbReference type="GO" id="GO:0016036">
    <property type="term" value="P:cellular response to phosphate starvation"/>
    <property type="evidence" value="ECO:0007669"/>
    <property type="project" value="TreeGrafter"/>
</dbReference>
<evidence type="ECO:0000256" key="3">
    <source>
        <dbReference type="ARBA" id="ARBA00012438"/>
    </source>
</evidence>
<keyword evidence="6 11" id="KW-0418">Kinase</keyword>
<dbReference type="InterPro" id="IPR003661">
    <property type="entry name" value="HisK_dim/P_dom"/>
</dbReference>
<feature type="transmembrane region" description="Helical" evidence="9">
    <location>
        <begin position="151"/>
        <end position="173"/>
    </location>
</feature>
<reference evidence="11 12" key="1">
    <citation type="submission" date="2020-08" db="EMBL/GenBank/DDBJ databases">
        <authorList>
            <person name="Liu C."/>
            <person name="Sun Q."/>
        </authorList>
    </citation>
    <scope>NUCLEOTIDE SEQUENCE [LARGE SCALE GENOMIC DNA]</scope>
    <source>
        <strain evidence="11 12">NSJ-61</strain>
    </source>
</reference>
<dbReference type="EC" id="2.7.13.3" evidence="3"/>
<evidence type="ECO:0000313" key="12">
    <source>
        <dbReference type="Proteomes" id="UP000515856"/>
    </source>
</evidence>
<dbReference type="FunFam" id="1.10.287.130:FF:000001">
    <property type="entry name" value="Two-component sensor histidine kinase"/>
    <property type="match status" value="1"/>
</dbReference>
<gene>
    <name evidence="11" type="ORF">H9Q80_10925</name>
</gene>
<comment type="catalytic activity">
    <reaction evidence="1">
        <text>ATP + protein L-histidine = ADP + protein N-phospho-L-histidine.</text>
        <dbReference type="EC" id="2.7.13.3"/>
    </reaction>
</comment>
<evidence type="ECO:0000256" key="4">
    <source>
        <dbReference type="ARBA" id="ARBA00022553"/>
    </source>
</evidence>
<dbReference type="FunFam" id="3.30.565.10:FF:000006">
    <property type="entry name" value="Sensor histidine kinase WalK"/>
    <property type="match status" value="1"/>
</dbReference>
<dbReference type="PRINTS" id="PR00344">
    <property type="entry name" value="BCTRLSENSOR"/>
</dbReference>
<feature type="domain" description="Histidine kinase" evidence="10">
    <location>
        <begin position="194"/>
        <end position="410"/>
    </location>
</feature>
<evidence type="ECO:0000256" key="1">
    <source>
        <dbReference type="ARBA" id="ARBA00000085"/>
    </source>
</evidence>
<evidence type="ECO:0000256" key="2">
    <source>
        <dbReference type="ARBA" id="ARBA00004370"/>
    </source>
</evidence>
<dbReference type="InterPro" id="IPR050351">
    <property type="entry name" value="BphY/WalK/GraS-like"/>
</dbReference>
<dbReference type="SUPFAM" id="SSF47384">
    <property type="entry name" value="Homodimeric domain of signal transducing histidine kinase"/>
    <property type="match status" value="1"/>
</dbReference>
<sequence>MIKKLRKKFIWITMSCVTLILIIVFGILCFSNYHHMQQEIDDNLSRTLMMQQKEEIPKFEFNDHKDDKAFGMHNAFRVETDLNGTIISIHAMNLDVDQESLQNILSTMDIKDKQKGILQSQSLAYQIKQTSSNYQIAFVDISANLKDMKNLIITSMIVGTFAFLAFLLLSFILSNWALRPVQHAWDQQKQFVADASHELKTPLTVILADSDILLAHANDTIDHQVKWINSIQSEAQRMKKLVESLLFLAKSDANRLPVEFQNINFSDIVWNCILPFESIAYEHGIHLHSEIENDLYVSGNEAQLKQVMLIFLDNACKYTPAKGKISIHLKKNNEKLVCKIHNTGSYISKEEQAHIFERFYRCDKARVHEGGYGLGLPIAKSIMDAHHGQIQVESNEVEGCCFQLILPLKNG</sequence>
<dbReference type="SMART" id="SM00388">
    <property type="entry name" value="HisKA"/>
    <property type="match status" value="1"/>
</dbReference>
<dbReference type="InterPro" id="IPR003594">
    <property type="entry name" value="HATPase_dom"/>
</dbReference>
<evidence type="ECO:0000256" key="6">
    <source>
        <dbReference type="ARBA" id="ARBA00022777"/>
    </source>
</evidence>
<accession>A0A7G9GJ15</accession>
<evidence type="ECO:0000256" key="9">
    <source>
        <dbReference type="SAM" id="Phobius"/>
    </source>
</evidence>
<keyword evidence="9" id="KW-0812">Transmembrane</keyword>
<dbReference type="Gene3D" id="1.10.287.130">
    <property type="match status" value="1"/>
</dbReference>
<dbReference type="SUPFAM" id="SSF55874">
    <property type="entry name" value="ATPase domain of HSP90 chaperone/DNA topoisomerase II/histidine kinase"/>
    <property type="match status" value="1"/>
</dbReference>
<dbReference type="SMART" id="SM00387">
    <property type="entry name" value="HATPase_c"/>
    <property type="match status" value="1"/>
</dbReference>
<comment type="subcellular location">
    <subcellularLocation>
        <location evidence="2">Membrane</location>
    </subcellularLocation>
</comment>
<dbReference type="InterPro" id="IPR036097">
    <property type="entry name" value="HisK_dim/P_sf"/>
</dbReference>
<evidence type="ECO:0000313" key="11">
    <source>
        <dbReference type="EMBL" id="QNM10797.1"/>
    </source>
</evidence>
<dbReference type="PANTHER" id="PTHR45453:SF1">
    <property type="entry name" value="PHOSPHATE REGULON SENSOR PROTEIN PHOR"/>
    <property type="match status" value="1"/>
</dbReference>
<keyword evidence="12" id="KW-1185">Reference proteome</keyword>
<keyword evidence="7" id="KW-0902">Two-component regulatory system</keyword>
<dbReference type="KEGG" id="ehn:H9Q80_10925"/>
<keyword evidence="9" id="KW-1133">Transmembrane helix</keyword>
<dbReference type="Pfam" id="PF00512">
    <property type="entry name" value="HisKA"/>
    <property type="match status" value="1"/>
</dbReference>
<organism evidence="11 12">
    <name type="scientific">[Eubacterium] hominis</name>
    <dbReference type="NCBI Taxonomy" id="2764325"/>
    <lineage>
        <taxon>Bacteria</taxon>
        <taxon>Bacillati</taxon>
        <taxon>Bacillota</taxon>
        <taxon>Erysipelotrichia</taxon>
        <taxon>Erysipelotrichales</taxon>
        <taxon>Erysipelotrichaceae</taxon>
        <taxon>Amedibacillus</taxon>
    </lineage>
</organism>
<dbReference type="InterPro" id="IPR036890">
    <property type="entry name" value="HATPase_C_sf"/>
</dbReference>
<dbReference type="AlphaFoldDB" id="A0A7G9GJ15"/>
<dbReference type="PROSITE" id="PS50109">
    <property type="entry name" value="HIS_KIN"/>
    <property type="match status" value="1"/>
</dbReference>
<proteinExistence type="predicted"/>
<evidence type="ECO:0000256" key="5">
    <source>
        <dbReference type="ARBA" id="ARBA00022679"/>
    </source>
</evidence>
<dbReference type="PANTHER" id="PTHR45453">
    <property type="entry name" value="PHOSPHATE REGULON SENSOR PROTEIN PHOR"/>
    <property type="match status" value="1"/>
</dbReference>
<keyword evidence="8 9" id="KW-0472">Membrane</keyword>
<dbReference type="CDD" id="cd00082">
    <property type="entry name" value="HisKA"/>
    <property type="match status" value="1"/>
</dbReference>
<dbReference type="GO" id="GO:0004721">
    <property type="term" value="F:phosphoprotein phosphatase activity"/>
    <property type="evidence" value="ECO:0007669"/>
    <property type="project" value="TreeGrafter"/>
</dbReference>
<name>A0A7G9GJ15_9FIRM</name>
<dbReference type="InterPro" id="IPR004358">
    <property type="entry name" value="Sig_transdc_His_kin-like_C"/>
</dbReference>
<dbReference type="GO" id="GO:0005886">
    <property type="term" value="C:plasma membrane"/>
    <property type="evidence" value="ECO:0007669"/>
    <property type="project" value="TreeGrafter"/>
</dbReference>
<dbReference type="CDD" id="cd00075">
    <property type="entry name" value="HATPase"/>
    <property type="match status" value="1"/>
</dbReference>
<evidence type="ECO:0000256" key="8">
    <source>
        <dbReference type="ARBA" id="ARBA00023136"/>
    </source>
</evidence>
<dbReference type="Proteomes" id="UP000515856">
    <property type="component" value="Chromosome"/>
</dbReference>
<dbReference type="RefSeq" id="WP_117456035.1">
    <property type="nucleotide sequence ID" value="NZ_CP060636.1"/>
</dbReference>
<evidence type="ECO:0000256" key="7">
    <source>
        <dbReference type="ARBA" id="ARBA00023012"/>
    </source>
</evidence>
<dbReference type="InterPro" id="IPR005467">
    <property type="entry name" value="His_kinase_dom"/>
</dbReference>